<gene>
    <name evidence="1" type="ORF">VFH_I043520</name>
</gene>
<proteinExistence type="predicted"/>
<dbReference type="AlphaFoldDB" id="A0AAV0Z720"/>
<dbReference type="Proteomes" id="UP001157006">
    <property type="component" value="Chromosome 1S"/>
</dbReference>
<keyword evidence="2" id="KW-1185">Reference proteome</keyword>
<protein>
    <recommendedName>
        <fullName evidence="3">Pentatricopeptide repeat-containing protein</fullName>
    </recommendedName>
</protein>
<dbReference type="Gene3D" id="1.25.40.10">
    <property type="entry name" value="Tetratricopeptide repeat domain"/>
    <property type="match status" value="1"/>
</dbReference>
<evidence type="ECO:0008006" key="3">
    <source>
        <dbReference type="Google" id="ProtNLM"/>
    </source>
</evidence>
<dbReference type="EMBL" id="OX451735">
    <property type="protein sequence ID" value="CAI8592512.1"/>
    <property type="molecule type" value="Genomic_DNA"/>
</dbReference>
<accession>A0AAV0Z720</accession>
<name>A0AAV0Z720_VICFA</name>
<evidence type="ECO:0000313" key="2">
    <source>
        <dbReference type="Proteomes" id="UP001157006"/>
    </source>
</evidence>
<dbReference type="PANTHER" id="PTHR47859:SF1">
    <property type="entry name" value="PENTATRICOPEPTIDE REPEAT-CONTAINING PROTEIN"/>
    <property type="match status" value="1"/>
</dbReference>
<dbReference type="InterPro" id="IPR011990">
    <property type="entry name" value="TPR-like_helical_dom_sf"/>
</dbReference>
<evidence type="ECO:0000313" key="1">
    <source>
        <dbReference type="EMBL" id="CAI8592512.1"/>
    </source>
</evidence>
<dbReference type="PANTHER" id="PTHR47859">
    <property type="entry name" value="PENTATRICOPEPTIDE REPEAT-CONTAINING PROTEIN"/>
    <property type="match status" value="1"/>
</dbReference>
<sequence length="242" mass="27945">MQCMWARSRRAFSIMDFLGQNRRFYPGLPLYNSILSSCTKIQNLIQARKCLDLMEKKMIGRKSEVTYTALLKLAVLQKNLPAVHIIWREYIKLYSMSIIALRKFIWSFTRLGDLKFANRTLQQLVALATRENISIARTFYGKLYSTRLDIPVPANDGLGSTILDLWKSRQHSSCILSPSLHLLDTISASKEQKFICMDDKKAKNTDVNGLNGQKHSLLMKVLRWYFNDIIHGCAKEKNYMLA</sequence>
<organism evidence="1 2">
    <name type="scientific">Vicia faba</name>
    <name type="common">Broad bean</name>
    <name type="synonym">Faba vulgaris</name>
    <dbReference type="NCBI Taxonomy" id="3906"/>
    <lineage>
        <taxon>Eukaryota</taxon>
        <taxon>Viridiplantae</taxon>
        <taxon>Streptophyta</taxon>
        <taxon>Embryophyta</taxon>
        <taxon>Tracheophyta</taxon>
        <taxon>Spermatophyta</taxon>
        <taxon>Magnoliopsida</taxon>
        <taxon>eudicotyledons</taxon>
        <taxon>Gunneridae</taxon>
        <taxon>Pentapetalae</taxon>
        <taxon>rosids</taxon>
        <taxon>fabids</taxon>
        <taxon>Fabales</taxon>
        <taxon>Fabaceae</taxon>
        <taxon>Papilionoideae</taxon>
        <taxon>50 kb inversion clade</taxon>
        <taxon>NPAAA clade</taxon>
        <taxon>Hologalegina</taxon>
        <taxon>IRL clade</taxon>
        <taxon>Fabeae</taxon>
        <taxon>Vicia</taxon>
    </lineage>
</organism>
<reference evidence="1 2" key="1">
    <citation type="submission" date="2023-01" db="EMBL/GenBank/DDBJ databases">
        <authorList>
            <person name="Kreplak J."/>
        </authorList>
    </citation>
    <scope>NUCLEOTIDE SEQUENCE [LARGE SCALE GENOMIC DNA]</scope>
</reference>